<sequence>MPYAEVWVVSEYDANRDHATMGRVVRDLWAEGEIALPPRAFVAPWLRASVDEPALEAETAQIGYWEQAPYRFTDIHAGAWGVGLKSVRDYFDAQLSDPTTWSYSLERARRRA</sequence>
<dbReference type="AlphaFoldDB" id="A0A077M5C5"/>
<comment type="caution">
    <text evidence="1">The sequence shown here is derived from an EMBL/GenBank/DDBJ whole genome shotgun (WGS) entry which is preliminary data.</text>
</comment>
<dbReference type="Proteomes" id="UP000035720">
    <property type="component" value="Unassembled WGS sequence"/>
</dbReference>
<evidence type="ECO:0000313" key="2">
    <source>
        <dbReference type="Proteomes" id="UP000035720"/>
    </source>
</evidence>
<dbReference type="OrthoDB" id="1754135at2"/>
<gene>
    <name evidence="1" type="ORF">BN13_1720001</name>
</gene>
<protein>
    <submittedName>
        <fullName evidence="1">Uncharacterized protein</fullName>
    </submittedName>
</protein>
<organism evidence="1 2">
    <name type="scientific">Nostocoides jenkinsii Ben 74</name>
    <dbReference type="NCBI Taxonomy" id="1193518"/>
    <lineage>
        <taxon>Bacteria</taxon>
        <taxon>Bacillati</taxon>
        <taxon>Actinomycetota</taxon>
        <taxon>Actinomycetes</taxon>
        <taxon>Micrococcales</taxon>
        <taxon>Intrasporangiaceae</taxon>
        <taxon>Nostocoides</taxon>
    </lineage>
</organism>
<dbReference type="EMBL" id="CAJC01000082">
    <property type="protein sequence ID" value="CCI52456.1"/>
    <property type="molecule type" value="Genomic_DNA"/>
</dbReference>
<keyword evidence="2" id="KW-1185">Reference proteome</keyword>
<reference evidence="1 2" key="1">
    <citation type="journal article" date="2013" name="ISME J.">
        <title>A metabolic model for members of the genus Tetrasphaera involved in enhanced biological phosphorus removal.</title>
        <authorList>
            <person name="Kristiansen R."/>
            <person name="Nguyen H.T.T."/>
            <person name="Saunders A.M."/>
            <person name="Nielsen J.L."/>
            <person name="Wimmer R."/>
            <person name="Le V.Q."/>
            <person name="McIlroy S.J."/>
            <person name="Petrovski S."/>
            <person name="Seviour R.J."/>
            <person name="Calteau A."/>
            <person name="Nielsen K.L."/>
            <person name="Nielsen P.H."/>
        </authorList>
    </citation>
    <scope>NUCLEOTIDE SEQUENCE [LARGE SCALE GENOMIC DNA]</scope>
    <source>
        <strain evidence="1 2">Ben 74</strain>
    </source>
</reference>
<proteinExistence type="predicted"/>
<evidence type="ECO:0000313" key="1">
    <source>
        <dbReference type="EMBL" id="CCI52456.1"/>
    </source>
</evidence>
<accession>A0A077M5C5</accession>
<name>A0A077M5C5_9MICO</name>